<accession>A0A158JFV6</accession>
<feature type="domain" description="HipA N-terminal subdomain 1" evidence="5">
    <location>
        <begin position="10"/>
        <end position="111"/>
    </location>
</feature>
<gene>
    <name evidence="6" type="ORF">AWB65_06582</name>
</gene>
<dbReference type="InterPro" id="IPR052028">
    <property type="entry name" value="HipA_Ser/Thr_kinase"/>
</dbReference>
<dbReference type="AlphaFoldDB" id="A0A158JFV6"/>
<organism evidence="6 7">
    <name type="scientific">Caballeronia humi</name>
    <dbReference type="NCBI Taxonomy" id="326474"/>
    <lineage>
        <taxon>Bacteria</taxon>
        <taxon>Pseudomonadati</taxon>
        <taxon>Pseudomonadota</taxon>
        <taxon>Betaproteobacteria</taxon>
        <taxon>Burkholderiales</taxon>
        <taxon>Burkholderiaceae</taxon>
        <taxon>Caballeronia</taxon>
    </lineage>
</organism>
<evidence type="ECO:0000313" key="6">
    <source>
        <dbReference type="EMBL" id="SAL67746.1"/>
    </source>
</evidence>
<dbReference type="Pfam" id="PF07804">
    <property type="entry name" value="HipA_C"/>
    <property type="match status" value="1"/>
</dbReference>
<evidence type="ECO:0000256" key="3">
    <source>
        <dbReference type="ARBA" id="ARBA00022777"/>
    </source>
</evidence>
<protein>
    <submittedName>
        <fullName evidence="6">Toxin HipA</fullName>
    </submittedName>
</protein>
<evidence type="ECO:0000259" key="4">
    <source>
        <dbReference type="Pfam" id="PF07804"/>
    </source>
</evidence>
<dbReference type="GO" id="GO:0005829">
    <property type="term" value="C:cytosol"/>
    <property type="evidence" value="ECO:0007669"/>
    <property type="project" value="TreeGrafter"/>
</dbReference>
<dbReference type="Proteomes" id="UP000054977">
    <property type="component" value="Unassembled WGS sequence"/>
</dbReference>
<dbReference type="Pfam" id="PF13657">
    <property type="entry name" value="Couple_hipA"/>
    <property type="match status" value="1"/>
</dbReference>
<dbReference type="GO" id="GO:0004674">
    <property type="term" value="F:protein serine/threonine kinase activity"/>
    <property type="evidence" value="ECO:0007669"/>
    <property type="project" value="TreeGrafter"/>
</dbReference>
<comment type="similarity">
    <text evidence="1">Belongs to the HipA Ser/Thr kinase family.</text>
</comment>
<dbReference type="STRING" id="326474.AWB65_06582"/>
<evidence type="ECO:0000259" key="5">
    <source>
        <dbReference type="Pfam" id="PF13657"/>
    </source>
</evidence>
<dbReference type="InterPro" id="IPR012893">
    <property type="entry name" value="HipA-like_C"/>
</dbReference>
<evidence type="ECO:0000313" key="7">
    <source>
        <dbReference type="Proteomes" id="UP000054977"/>
    </source>
</evidence>
<name>A0A158JFV6_9BURK</name>
<dbReference type="NCBIfam" id="TIGR03071">
    <property type="entry name" value="couple_hipA"/>
    <property type="match status" value="1"/>
</dbReference>
<dbReference type="OrthoDB" id="9805913at2"/>
<dbReference type="PANTHER" id="PTHR37419:SF1">
    <property type="entry name" value="SERINE_THREONINE-PROTEIN KINASE TOXIN HIPA"/>
    <property type="match status" value="1"/>
</dbReference>
<proteinExistence type="inferred from homology"/>
<feature type="domain" description="HipA-like C-terminal" evidence="4">
    <location>
        <begin position="160"/>
        <end position="409"/>
    </location>
</feature>
<keyword evidence="7" id="KW-1185">Reference proteome</keyword>
<dbReference type="CDD" id="cd17808">
    <property type="entry name" value="HipA_Ec_like"/>
    <property type="match status" value="1"/>
</dbReference>
<evidence type="ECO:0000256" key="2">
    <source>
        <dbReference type="ARBA" id="ARBA00022679"/>
    </source>
</evidence>
<keyword evidence="2" id="KW-0808">Transferase</keyword>
<reference evidence="6" key="1">
    <citation type="submission" date="2016-01" db="EMBL/GenBank/DDBJ databases">
        <authorList>
            <person name="Peeters C."/>
        </authorList>
    </citation>
    <scope>NUCLEOTIDE SEQUENCE [LARGE SCALE GENOMIC DNA]</scope>
    <source>
        <strain evidence="6">LMG 22934</strain>
    </source>
</reference>
<dbReference type="RefSeq" id="WP_087671029.1">
    <property type="nucleotide sequence ID" value="NZ_FCNW02000094.1"/>
</dbReference>
<evidence type="ECO:0000256" key="1">
    <source>
        <dbReference type="ARBA" id="ARBA00010164"/>
    </source>
</evidence>
<dbReference type="InterPro" id="IPR017508">
    <property type="entry name" value="HipA_N1"/>
</dbReference>
<comment type="caution">
    <text evidence="6">The sequence shown here is derived from an EMBL/GenBank/DDBJ whole genome shotgun (WGS) entry which is preliminary data.</text>
</comment>
<dbReference type="EMBL" id="FCNW02000094">
    <property type="protein sequence ID" value="SAL67746.1"/>
    <property type="molecule type" value="Genomic_DNA"/>
</dbReference>
<dbReference type="PANTHER" id="PTHR37419">
    <property type="entry name" value="SERINE/THREONINE-PROTEIN KINASE TOXIN HIPA"/>
    <property type="match status" value="1"/>
</dbReference>
<sequence length="449" mass="50336">MGRKPHSRTLSIWSNGMRVGTWRLQGQGAMELQYDEHWMQSPAGRPLSLSLPFGFDNSPLKGPRVRNFFENLLPDSEQIRRRLATRFRTESLEAFDLLEAIGRDCVGAVQLLREDAVPEGFDRIEGTPLTPDEVARKLTRAVAANGPGRAQDDDDDDFRISLAGAQEKTAFLLHEGQWMVPHGATPTTHIFKLPLGLVGAKKADLTTSVENEWLCLQLLRAFGLPVPDSEILTFGDQKVLSVSRFDRRLHPSGHWIIRLPQEDFCQVLGNPPHLKYEVDGGPGMVDIAGYLRQSVRAEHDLETFLTTQILFWMLAAPDGHAKNFSIHLLPGGHFELTPLYDVMSIWPVEGNGGNQWSWFKAKMAMAVAGRNRHYLMKDIQRAHFNAMAARCYYGPNAEPIITRLIVETPKAVEKVSSLLPDGFPAKVSDRIFKRLQNSADRLEAMPTGL</sequence>
<keyword evidence="3" id="KW-0418">Kinase</keyword>